<dbReference type="EMBL" id="MFJD01000001">
    <property type="protein sequence ID" value="OGG05002.1"/>
    <property type="molecule type" value="Genomic_DNA"/>
</dbReference>
<dbReference type="GO" id="GO:1990904">
    <property type="term" value="C:ribonucleoprotein complex"/>
    <property type="evidence" value="ECO:0007669"/>
    <property type="project" value="UniProtKB-KW"/>
</dbReference>
<comment type="subunit">
    <text evidence="5">Part of the 50S ribosomal subunit; part of the 5S rRNA/L5/L18/L25 subcomplex. Contacts the 5S rRNA and the P site tRNA. Forms a bridge to the 30S subunit in the 70S ribosome.</text>
</comment>
<evidence type="ECO:0000256" key="6">
    <source>
        <dbReference type="RuleBase" id="RU003930"/>
    </source>
</evidence>
<comment type="caution">
    <text evidence="9">The sequence shown here is derived from an EMBL/GenBank/DDBJ whole genome shotgun (WGS) entry which is preliminary data.</text>
</comment>
<keyword evidence="5" id="KW-0699">rRNA-binding</keyword>
<dbReference type="Pfam" id="PF00673">
    <property type="entry name" value="Ribosomal_L5_C"/>
    <property type="match status" value="1"/>
</dbReference>
<sequence length="185" mass="20867">MLMTRDIYREKVIPDLQKSLKIGNIMAVPQLTKIVINCGLGQALADKKVMDSMSEQLAVITGQRPEVTRARKAISSFKLRAGDAIGLKVTLRGRRMYDFLTRLTSVALPRVRDFRGVPRNGFDGNGNYTLGLSEQTIFPELDFRLVDRIRGFEITFVTSTRDDRTAIRLLELLGLPLAKERGEQK</sequence>
<evidence type="ECO:0000313" key="9">
    <source>
        <dbReference type="EMBL" id="OGG05002.1"/>
    </source>
</evidence>
<dbReference type="InterPro" id="IPR031309">
    <property type="entry name" value="Ribosomal_uL5_C"/>
</dbReference>
<proteinExistence type="inferred from homology"/>
<accession>A0A1F5YYM4</accession>
<evidence type="ECO:0000256" key="2">
    <source>
        <dbReference type="ARBA" id="ARBA00022980"/>
    </source>
</evidence>
<dbReference type="HAMAP" id="MF_01333_B">
    <property type="entry name" value="Ribosomal_uL5_B"/>
    <property type="match status" value="1"/>
</dbReference>
<dbReference type="InterPro" id="IPR031310">
    <property type="entry name" value="Ribosomal_uL5_N"/>
</dbReference>
<dbReference type="FunFam" id="3.30.1440.10:FF:000001">
    <property type="entry name" value="50S ribosomal protein L5"/>
    <property type="match status" value="1"/>
</dbReference>
<evidence type="ECO:0000313" key="10">
    <source>
        <dbReference type="Proteomes" id="UP000178448"/>
    </source>
</evidence>
<keyword evidence="5" id="KW-0820">tRNA-binding</keyword>
<evidence type="ECO:0000256" key="4">
    <source>
        <dbReference type="ARBA" id="ARBA00035245"/>
    </source>
</evidence>
<dbReference type="SUPFAM" id="SSF55282">
    <property type="entry name" value="RL5-like"/>
    <property type="match status" value="1"/>
</dbReference>
<dbReference type="InterPro" id="IPR022803">
    <property type="entry name" value="Ribosomal_uL5_dom_sf"/>
</dbReference>
<dbReference type="GO" id="GO:0005840">
    <property type="term" value="C:ribosome"/>
    <property type="evidence" value="ECO:0007669"/>
    <property type="project" value="UniProtKB-KW"/>
</dbReference>
<evidence type="ECO:0000259" key="8">
    <source>
        <dbReference type="Pfam" id="PF00673"/>
    </source>
</evidence>
<evidence type="ECO:0000256" key="1">
    <source>
        <dbReference type="ARBA" id="ARBA00008553"/>
    </source>
</evidence>
<comment type="function">
    <text evidence="5">This is 1 of the proteins that bind and probably mediate the attachment of the 5S RNA into the large ribosomal subunit, where it forms part of the central protuberance. In the 70S ribosome it contacts protein S13 of the 30S subunit (bridge B1b), connecting the 2 subunits; this bridge is implicated in subunit movement. Contacts the P site tRNA; the 5S rRNA and some of its associated proteins might help stabilize positioning of ribosome-bound tRNAs.</text>
</comment>
<feature type="domain" description="Large ribosomal subunit protein uL5 N-terminal" evidence="7">
    <location>
        <begin position="24"/>
        <end position="80"/>
    </location>
</feature>
<evidence type="ECO:0000256" key="3">
    <source>
        <dbReference type="ARBA" id="ARBA00023274"/>
    </source>
</evidence>
<dbReference type="GO" id="GO:0003735">
    <property type="term" value="F:structural constituent of ribosome"/>
    <property type="evidence" value="ECO:0007669"/>
    <property type="project" value="InterPro"/>
</dbReference>
<gene>
    <name evidence="5" type="primary">rplE</name>
    <name evidence="9" type="ORF">A2Z33_06965</name>
</gene>
<dbReference type="AlphaFoldDB" id="A0A1F5YYM4"/>
<dbReference type="Gene3D" id="3.30.1440.10">
    <property type="match status" value="1"/>
</dbReference>
<comment type="similarity">
    <text evidence="1 5 6">Belongs to the universal ribosomal protein uL5 family.</text>
</comment>
<dbReference type="NCBIfam" id="NF000585">
    <property type="entry name" value="PRK00010.1"/>
    <property type="match status" value="1"/>
</dbReference>
<dbReference type="GO" id="GO:0019843">
    <property type="term" value="F:rRNA binding"/>
    <property type="evidence" value="ECO:0007669"/>
    <property type="project" value="UniProtKB-UniRule"/>
</dbReference>
<dbReference type="InterPro" id="IPR002132">
    <property type="entry name" value="Ribosomal_uL5"/>
</dbReference>
<organism evidence="9 10">
    <name type="scientific">Candidatus Gottesmanbacteria bacterium RBG_16_52_11</name>
    <dbReference type="NCBI Taxonomy" id="1798374"/>
    <lineage>
        <taxon>Bacteria</taxon>
        <taxon>Candidatus Gottesmaniibacteriota</taxon>
    </lineage>
</organism>
<dbReference type="Pfam" id="PF00281">
    <property type="entry name" value="Ribosomal_L5"/>
    <property type="match status" value="1"/>
</dbReference>
<feature type="domain" description="Large ribosomal subunit protein uL5 C-terminal" evidence="8">
    <location>
        <begin position="85"/>
        <end position="176"/>
    </location>
</feature>
<dbReference type="GO" id="GO:0000049">
    <property type="term" value="F:tRNA binding"/>
    <property type="evidence" value="ECO:0007669"/>
    <property type="project" value="UniProtKB-UniRule"/>
</dbReference>
<reference evidence="9 10" key="1">
    <citation type="journal article" date="2016" name="Nat. Commun.">
        <title>Thousands of microbial genomes shed light on interconnected biogeochemical processes in an aquifer system.</title>
        <authorList>
            <person name="Anantharaman K."/>
            <person name="Brown C.T."/>
            <person name="Hug L.A."/>
            <person name="Sharon I."/>
            <person name="Castelle C.J."/>
            <person name="Probst A.J."/>
            <person name="Thomas B.C."/>
            <person name="Singh A."/>
            <person name="Wilkins M.J."/>
            <person name="Karaoz U."/>
            <person name="Brodie E.L."/>
            <person name="Williams K.H."/>
            <person name="Hubbard S.S."/>
            <person name="Banfield J.F."/>
        </authorList>
    </citation>
    <scope>NUCLEOTIDE SEQUENCE [LARGE SCALE GENOMIC DNA]</scope>
</reference>
<dbReference type="STRING" id="1798374.A2Z33_06965"/>
<dbReference type="GO" id="GO:0006412">
    <property type="term" value="P:translation"/>
    <property type="evidence" value="ECO:0007669"/>
    <property type="project" value="UniProtKB-UniRule"/>
</dbReference>
<name>A0A1F5YYM4_9BACT</name>
<evidence type="ECO:0000259" key="7">
    <source>
        <dbReference type="Pfam" id="PF00281"/>
    </source>
</evidence>
<dbReference type="InterPro" id="IPR020930">
    <property type="entry name" value="Ribosomal_uL5_bac-type"/>
</dbReference>
<keyword evidence="2 5" id="KW-0689">Ribosomal protein</keyword>
<dbReference type="PIRSF" id="PIRSF002161">
    <property type="entry name" value="Ribosomal_L5"/>
    <property type="match status" value="1"/>
</dbReference>
<dbReference type="Proteomes" id="UP000178448">
    <property type="component" value="Unassembled WGS sequence"/>
</dbReference>
<evidence type="ECO:0000256" key="5">
    <source>
        <dbReference type="HAMAP-Rule" id="MF_01333"/>
    </source>
</evidence>
<protein>
    <recommendedName>
        <fullName evidence="4 5">Large ribosomal subunit protein uL5</fullName>
    </recommendedName>
</protein>
<keyword evidence="3 5" id="KW-0687">Ribonucleoprotein</keyword>
<keyword evidence="5" id="KW-0694">RNA-binding</keyword>
<dbReference type="PANTHER" id="PTHR11994">
    <property type="entry name" value="60S RIBOSOMAL PROTEIN L11-RELATED"/>
    <property type="match status" value="1"/>
</dbReference>